<evidence type="ECO:0000256" key="5">
    <source>
        <dbReference type="ARBA" id="ARBA00022617"/>
    </source>
</evidence>
<gene>
    <name evidence="15" type="ORF">IHQ68_10040</name>
</gene>
<comment type="similarity">
    <text evidence="12">Belongs to the cytochrome b561 family.</text>
</comment>
<evidence type="ECO:0000313" key="15">
    <source>
        <dbReference type="EMBL" id="MDR4306958.1"/>
    </source>
</evidence>
<evidence type="ECO:0000256" key="7">
    <source>
        <dbReference type="ARBA" id="ARBA00022723"/>
    </source>
</evidence>
<feature type="transmembrane region" description="Helical" evidence="13">
    <location>
        <begin position="130"/>
        <end position="151"/>
    </location>
</feature>
<sequence length="202" mass="22435">MRWSGTAKALHWTTAALILGLLALGWVMTRADMNAALRFDLYQLHKSFGFVALGLVWLRLIHLTFRCAPEPPKSRLERRLVRAGRAGLWTLMILAPLSGWATASASPLEIPTLFFGLFKVPDVVRPGEAAFALASSAHFWLTALFAALICLHAAAALKHHFIDGDDVLTGMLPRRRSGPSGLKKVRQDNVLKRLDEVRSKRF</sequence>
<evidence type="ECO:0000256" key="6">
    <source>
        <dbReference type="ARBA" id="ARBA00022692"/>
    </source>
</evidence>
<evidence type="ECO:0000256" key="12">
    <source>
        <dbReference type="ARBA" id="ARBA00037975"/>
    </source>
</evidence>
<dbReference type="SUPFAM" id="SSF81342">
    <property type="entry name" value="Transmembrane di-heme cytochromes"/>
    <property type="match status" value="1"/>
</dbReference>
<proteinExistence type="inferred from homology"/>
<evidence type="ECO:0000256" key="3">
    <source>
        <dbReference type="ARBA" id="ARBA00022448"/>
    </source>
</evidence>
<evidence type="ECO:0000256" key="2">
    <source>
        <dbReference type="ARBA" id="ARBA00004651"/>
    </source>
</evidence>
<keyword evidence="6 13" id="KW-0812">Transmembrane</keyword>
<comment type="caution">
    <text evidence="15">The sequence shown here is derived from an EMBL/GenBank/DDBJ whole genome shotgun (WGS) entry which is preliminary data.</text>
</comment>
<keyword evidence="10" id="KW-0408">Iron</keyword>
<accession>A0ABU1DG01</accession>
<dbReference type="PANTHER" id="PTHR30529">
    <property type="entry name" value="CYTOCHROME B561"/>
    <property type="match status" value="1"/>
</dbReference>
<evidence type="ECO:0000256" key="8">
    <source>
        <dbReference type="ARBA" id="ARBA00022982"/>
    </source>
</evidence>
<comment type="cofactor">
    <cofactor evidence="1">
        <name>heme b</name>
        <dbReference type="ChEBI" id="CHEBI:60344"/>
    </cofactor>
</comment>
<dbReference type="EMBL" id="JADBEO010000018">
    <property type="protein sequence ID" value="MDR4306958.1"/>
    <property type="molecule type" value="Genomic_DNA"/>
</dbReference>
<evidence type="ECO:0000259" key="14">
    <source>
        <dbReference type="Pfam" id="PF01292"/>
    </source>
</evidence>
<evidence type="ECO:0000256" key="11">
    <source>
        <dbReference type="ARBA" id="ARBA00023136"/>
    </source>
</evidence>
<comment type="subcellular location">
    <subcellularLocation>
        <location evidence="2">Cell membrane</location>
        <topology evidence="2">Multi-pass membrane protein</topology>
    </subcellularLocation>
</comment>
<evidence type="ECO:0000256" key="1">
    <source>
        <dbReference type="ARBA" id="ARBA00001970"/>
    </source>
</evidence>
<keyword evidence="8" id="KW-0249">Electron transport</keyword>
<feature type="transmembrane region" description="Helical" evidence="13">
    <location>
        <begin position="48"/>
        <end position="65"/>
    </location>
</feature>
<name>A0ABU1DG01_9HYPH</name>
<organism evidence="15 16">
    <name type="scientific">Chelatococcus sambhunathii</name>
    <dbReference type="NCBI Taxonomy" id="363953"/>
    <lineage>
        <taxon>Bacteria</taxon>
        <taxon>Pseudomonadati</taxon>
        <taxon>Pseudomonadota</taxon>
        <taxon>Alphaproteobacteria</taxon>
        <taxon>Hyphomicrobiales</taxon>
        <taxon>Chelatococcaceae</taxon>
        <taxon>Chelatococcus</taxon>
    </lineage>
</organism>
<dbReference type="InterPro" id="IPR011577">
    <property type="entry name" value="Cyt_b561_bac/Ni-Hgenase"/>
</dbReference>
<feature type="domain" description="Cytochrome b561 bacterial/Ni-hydrogenase" evidence="14">
    <location>
        <begin position="2"/>
        <end position="173"/>
    </location>
</feature>
<evidence type="ECO:0000256" key="10">
    <source>
        <dbReference type="ARBA" id="ARBA00023004"/>
    </source>
</evidence>
<keyword evidence="4" id="KW-1003">Cell membrane</keyword>
<evidence type="ECO:0000256" key="4">
    <source>
        <dbReference type="ARBA" id="ARBA00022475"/>
    </source>
</evidence>
<dbReference type="Proteomes" id="UP001181622">
    <property type="component" value="Unassembled WGS sequence"/>
</dbReference>
<reference evidence="15" key="1">
    <citation type="submission" date="2020-10" db="EMBL/GenBank/DDBJ databases">
        <authorList>
            <person name="Abbas A."/>
            <person name="Razzaq R."/>
            <person name="Waqas M."/>
            <person name="Abbas N."/>
            <person name="Nielsen T.K."/>
            <person name="Hansen L.H."/>
            <person name="Hussain S."/>
            <person name="Shahid M."/>
        </authorList>
    </citation>
    <scope>NUCLEOTIDE SEQUENCE</scope>
    <source>
        <strain evidence="15">S14</strain>
    </source>
</reference>
<keyword evidence="11 13" id="KW-0472">Membrane</keyword>
<evidence type="ECO:0000256" key="13">
    <source>
        <dbReference type="SAM" id="Phobius"/>
    </source>
</evidence>
<dbReference type="InterPro" id="IPR016174">
    <property type="entry name" value="Di-haem_cyt_TM"/>
</dbReference>
<dbReference type="InterPro" id="IPR052168">
    <property type="entry name" value="Cytochrome_b561_oxidase"/>
</dbReference>
<keyword evidence="9 13" id="KW-1133">Transmembrane helix</keyword>
<evidence type="ECO:0000313" key="16">
    <source>
        <dbReference type="Proteomes" id="UP001181622"/>
    </source>
</evidence>
<protein>
    <submittedName>
        <fullName evidence="15">Cytochrome b</fullName>
    </submittedName>
</protein>
<feature type="transmembrane region" description="Helical" evidence="13">
    <location>
        <begin position="9"/>
        <end position="28"/>
    </location>
</feature>
<dbReference type="Gene3D" id="1.20.950.20">
    <property type="entry name" value="Transmembrane di-heme cytochromes, Chain C"/>
    <property type="match status" value="1"/>
</dbReference>
<evidence type="ECO:0000256" key="9">
    <source>
        <dbReference type="ARBA" id="ARBA00022989"/>
    </source>
</evidence>
<keyword evidence="7" id="KW-0479">Metal-binding</keyword>
<dbReference type="Pfam" id="PF01292">
    <property type="entry name" value="Ni_hydr_CYTB"/>
    <property type="match status" value="1"/>
</dbReference>
<feature type="transmembrane region" description="Helical" evidence="13">
    <location>
        <begin position="86"/>
        <end position="110"/>
    </location>
</feature>
<keyword evidence="5" id="KW-0349">Heme</keyword>
<keyword evidence="16" id="KW-1185">Reference proteome</keyword>
<keyword evidence="3" id="KW-0813">Transport</keyword>
<dbReference type="RefSeq" id="WP_309391342.1">
    <property type="nucleotide sequence ID" value="NZ_JADBEO010000018.1"/>
</dbReference>
<dbReference type="PANTHER" id="PTHR30529:SF1">
    <property type="entry name" value="CYTOCHROME B561 HOMOLOG 2"/>
    <property type="match status" value="1"/>
</dbReference>